<feature type="domain" description="J" evidence="3">
    <location>
        <begin position="5"/>
        <end position="67"/>
    </location>
</feature>
<feature type="compositionally biased region" description="Basic and acidic residues" evidence="1">
    <location>
        <begin position="101"/>
        <end position="112"/>
    </location>
</feature>
<dbReference type="PROSITE" id="PS50076">
    <property type="entry name" value="DNAJ_2"/>
    <property type="match status" value="1"/>
</dbReference>
<keyword evidence="2" id="KW-0472">Membrane</keyword>
<organism evidence="4 5">
    <name type="scientific">Microbacterium elymi</name>
    <dbReference type="NCBI Taxonomy" id="2909587"/>
    <lineage>
        <taxon>Bacteria</taxon>
        <taxon>Bacillati</taxon>
        <taxon>Actinomycetota</taxon>
        <taxon>Actinomycetes</taxon>
        <taxon>Micrococcales</taxon>
        <taxon>Microbacteriaceae</taxon>
        <taxon>Microbacterium</taxon>
    </lineage>
</organism>
<dbReference type="Pfam" id="PF00226">
    <property type="entry name" value="DnaJ"/>
    <property type="match status" value="1"/>
</dbReference>
<dbReference type="InterPro" id="IPR036869">
    <property type="entry name" value="J_dom_sf"/>
</dbReference>
<dbReference type="InterPro" id="IPR001623">
    <property type="entry name" value="DnaJ_domain"/>
</dbReference>
<evidence type="ECO:0000256" key="1">
    <source>
        <dbReference type="SAM" id="MobiDB-lite"/>
    </source>
</evidence>
<dbReference type="SUPFAM" id="SSF46565">
    <property type="entry name" value="Chaperone J-domain"/>
    <property type="match status" value="1"/>
</dbReference>
<evidence type="ECO:0000259" key="3">
    <source>
        <dbReference type="PROSITE" id="PS50076"/>
    </source>
</evidence>
<name>A0ABY5NMM2_9MICO</name>
<dbReference type="EMBL" id="CP091139">
    <property type="protein sequence ID" value="UUT36439.1"/>
    <property type="molecule type" value="Genomic_DNA"/>
</dbReference>
<keyword evidence="5" id="KW-1185">Reference proteome</keyword>
<evidence type="ECO:0000256" key="2">
    <source>
        <dbReference type="SAM" id="Phobius"/>
    </source>
</evidence>
<feature type="transmembrane region" description="Helical" evidence="2">
    <location>
        <begin position="146"/>
        <end position="169"/>
    </location>
</feature>
<evidence type="ECO:0000313" key="4">
    <source>
        <dbReference type="EMBL" id="UUT36439.1"/>
    </source>
</evidence>
<sequence>MTLDEARRHLGIERGASVEDIQQAFRRCARWLHPDRFPEVDDAARARLARDFDRARQARDILVRFTLDAEREPAPASDPSTVRTAPRPRPGSRPASTARSRTGEPHPPRADAPRVTLRFDEFVAWTDAVAFAGAEHSRGWIDWPRIIVWSALGLVVTGVVSSLIVAGAMT</sequence>
<proteinExistence type="predicted"/>
<gene>
    <name evidence="4" type="ORF">L2X98_26355</name>
</gene>
<dbReference type="RefSeq" id="WP_259613097.1">
    <property type="nucleotide sequence ID" value="NZ_CP091139.2"/>
</dbReference>
<dbReference type="Gene3D" id="1.10.287.110">
    <property type="entry name" value="DnaJ domain"/>
    <property type="match status" value="1"/>
</dbReference>
<dbReference type="CDD" id="cd06257">
    <property type="entry name" value="DnaJ"/>
    <property type="match status" value="1"/>
</dbReference>
<keyword evidence="2" id="KW-0812">Transmembrane</keyword>
<dbReference type="Proteomes" id="UP001054811">
    <property type="component" value="Chromosome"/>
</dbReference>
<keyword evidence="2" id="KW-1133">Transmembrane helix</keyword>
<feature type="region of interest" description="Disordered" evidence="1">
    <location>
        <begin position="70"/>
        <end position="112"/>
    </location>
</feature>
<reference evidence="4" key="1">
    <citation type="submission" date="2022-01" db="EMBL/GenBank/DDBJ databases">
        <title>Microbacterium eymi and Microbacterium rhizovicinus sp. nov., isolated from the rhizospheric soil of Elymus tsukushiensis, a plant native to the Dokdo Islands, Republic of Korea.</title>
        <authorList>
            <person name="Hwang Y.J."/>
        </authorList>
    </citation>
    <scope>NUCLEOTIDE SEQUENCE</scope>
    <source>
        <strain evidence="4">KUDC0405</strain>
    </source>
</reference>
<evidence type="ECO:0000313" key="5">
    <source>
        <dbReference type="Proteomes" id="UP001054811"/>
    </source>
</evidence>
<protein>
    <submittedName>
        <fullName evidence="4">J domain-containing protein</fullName>
    </submittedName>
</protein>
<accession>A0ABY5NMM2</accession>